<dbReference type="Gene3D" id="3.90.850.10">
    <property type="entry name" value="Fumarylacetoacetase-like, C-terminal domain"/>
    <property type="match status" value="1"/>
</dbReference>
<dbReference type="InterPro" id="IPR036663">
    <property type="entry name" value="Fumarylacetoacetase_C_sf"/>
</dbReference>
<dbReference type="RefSeq" id="WP_370465322.1">
    <property type="nucleotide sequence ID" value="NZ_BSPB01000062.1"/>
</dbReference>
<protein>
    <submittedName>
        <fullName evidence="1">2-keto-4-pentenoate hydratase</fullName>
    </submittedName>
</protein>
<dbReference type="PANTHER" id="PTHR30143:SF0">
    <property type="entry name" value="2-KETO-4-PENTENOATE HYDRATASE"/>
    <property type="match status" value="1"/>
</dbReference>
<evidence type="ECO:0000313" key="2">
    <source>
        <dbReference type="Proteomes" id="UP001156903"/>
    </source>
</evidence>
<reference evidence="2" key="1">
    <citation type="journal article" date="2019" name="Int. J. Syst. Evol. Microbiol.">
        <title>The Global Catalogue of Microorganisms (GCM) 10K type strain sequencing project: providing services to taxonomists for standard genome sequencing and annotation.</title>
        <authorList>
            <consortium name="The Broad Institute Genomics Platform"/>
            <consortium name="The Broad Institute Genome Sequencing Center for Infectious Disease"/>
            <person name="Wu L."/>
            <person name="Ma J."/>
        </authorList>
    </citation>
    <scope>NUCLEOTIDE SEQUENCE [LARGE SCALE GENOMIC DNA]</scope>
    <source>
        <strain evidence="2">NBRC 109341</strain>
    </source>
</reference>
<dbReference type="PANTHER" id="PTHR30143">
    <property type="entry name" value="ACID HYDRATASE"/>
    <property type="match status" value="1"/>
</dbReference>
<gene>
    <name evidence="1" type="ORF">GCM10007935_39660</name>
</gene>
<organism evidence="1 2">
    <name type="scientific">Hydrogenophaga electricum</name>
    <dbReference type="NCBI Taxonomy" id="1230953"/>
    <lineage>
        <taxon>Bacteria</taxon>
        <taxon>Pseudomonadati</taxon>
        <taxon>Pseudomonadota</taxon>
        <taxon>Betaproteobacteria</taxon>
        <taxon>Burkholderiales</taxon>
        <taxon>Comamonadaceae</taxon>
        <taxon>Hydrogenophaga</taxon>
    </lineage>
</organism>
<keyword evidence="2" id="KW-1185">Reference proteome</keyword>
<dbReference type="NCBIfam" id="TIGR03218">
    <property type="entry name" value="catechol_dmpH"/>
    <property type="match status" value="1"/>
</dbReference>
<sequence length="276" mass="29125">MNSPTTTLNPLSMERALSDADIATLTDRIEAAQTQARAIPKLTEDFPGMTLGDGYAVQLALLRRWLAEGQRQVGWKAGLTSKAKMDQMGVRVPTVGFLLANFFRPENSVIQTSDLVHPRVECEVAFVTKADLSGPDLTREQVLAATDFVVPAVEVIDSRFSGFKFDLPSVVADNSSSARYVTGGRARLPADVDLSTLGVVIEKNGEAVAMGSSAAVAGHPADAVALVVKVLHEIGQHLPAGSFVMSGGITEAIAVAPGDCVSARFQALGSVSMRFA</sequence>
<proteinExistence type="predicted"/>
<comment type="caution">
    <text evidence="1">The sequence shown here is derived from an EMBL/GenBank/DDBJ whole genome shotgun (WGS) entry which is preliminary data.</text>
</comment>
<dbReference type="SUPFAM" id="SSF56529">
    <property type="entry name" value="FAH"/>
    <property type="match status" value="1"/>
</dbReference>
<accession>A0ABQ6CCI8</accession>
<dbReference type="Proteomes" id="UP001156903">
    <property type="component" value="Unassembled WGS sequence"/>
</dbReference>
<evidence type="ECO:0000313" key="1">
    <source>
        <dbReference type="EMBL" id="GLS16525.1"/>
    </source>
</evidence>
<dbReference type="InterPro" id="IPR050772">
    <property type="entry name" value="Hydratase-Decarb/MhpD_sf"/>
</dbReference>
<name>A0ABQ6CCI8_9BURK</name>
<dbReference type="InterPro" id="IPR017630">
    <property type="entry name" value="4-oxalocrotonate_decarboxylase"/>
</dbReference>
<dbReference type="EMBL" id="BSPB01000062">
    <property type="protein sequence ID" value="GLS16525.1"/>
    <property type="molecule type" value="Genomic_DNA"/>
</dbReference>